<dbReference type="eggNOG" id="ENOG5033G9T">
    <property type="taxonomic scope" value="Bacteria"/>
</dbReference>
<dbReference type="Proteomes" id="UP000003111">
    <property type="component" value="Unassembled WGS sequence"/>
</dbReference>
<reference evidence="1" key="1">
    <citation type="submission" date="2010-08" db="EMBL/GenBank/DDBJ databases">
        <authorList>
            <person name="Muzny D."/>
            <person name="Qin X."/>
            <person name="Buhay C."/>
            <person name="Dugan-Rocha S."/>
            <person name="Ding Y."/>
            <person name="Chen G."/>
            <person name="Hawes A."/>
            <person name="Holder M."/>
            <person name="Jhangiani S."/>
            <person name="Johnson A."/>
            <person name="Khan Z."/>
            <person name="Li Z."/>
            <person name="Liu W."/>
            <person name="Liu X."/>
            <person name="Perez L."/>
            <person name="Shen H."/>
            <person name="Wang Q."/>
            <person name="Watt J."/>
            <person name="Xi L."/>
            <person name="Xin Y."/>
            <person name="Zhou J."/>
            <person name="Deng J."/>
            <person name="Jiang H."/>
            <person name="Liu Y."/>
            <person name="Qu J."/>
            <person name="Song X.-Z."/>
            <person name="Zhang L."/>
            <person name="Villasana D."/>
            <person name="Johnson A."/>
            <person name="Liu J."/>
            <person name="Liyanage D."/>
            <person name="Lorensuhewa L."/>
            <person name="Robinson T."/>
            <person name="Song A."/>
            <person name="Song B.-B."/>
            <person name="Dinh H."/>
            <person name="Thornton R."/>
            <person name="Coyle M."/>
            <person name="Francisco L."/>
            <person name="Jackson L."/>
            <person name="Javaid M."/>
            <person name="Korchina V."/>
            <person name="Kovar C."/>
            <person name="Mata R."/>
            <person name="Mathew T."/>
            <person name="Ngo R."/>
            <person name="Nguyen L."/>
            <person name="Nguyen N."/>
            <person name="Okwuonu G."/>
            <person name="Ongeri F."/>
            <person name="Pham C."/>
            <person name="Simmons D."/>
            <person name="Wilczek-Boney K."/>
            <person name="Hale W."/>
            <person name="Jakkamsetti A."/>
            <person name="Pham P."/>
            <person name="Ruth R."/>
            <person name="San Lucas F."/>
            <person name="Warren J."/>
            <person name="Zhang J."/>
            <person name="Zhao Z."/>
            <person name="Zhou C."/>
            <person name="Zhu D."/>
            <person name="Lee S."/>
            <person name="Bess C."/>
            <person name="Blankenburg K."/>
            <person name="Forbes L."/>
            <person name="Fu Q."/>
            <person name="Gubbala S."/>
            <person name="Hirani K."/>
            <person name="Jayaseelan J.C."/>
            <person name="Lara F."/>
            <person name="Munidasa M."/>
            <person name="Palculict T."/>
            <person name="Patil S."/>
            <person name="Pu L.-L."/>
            <person name="Saada N."/>
            <person name="Tang L."/>
            <person name="Weissenberger G."/>
            <person name="Zhu Y."/>
            <person name="Hemphill L."/>
            <person name="Shang Y."/>
            <person name="Youmans B."/>
            <person name="Ayvaz T."/>
            <person name="Ross M."/>
            <person name="Santibanez J."/>
            <person name="Aqrawi P."/>
            <person name="Gross S."/>
            <person name="Joshi V."/>
            <person name="Fowler G."/>
            <person name="Nazareth L."/>
            <person name="Reid J."/>
            <person name="Worley K."/>
            <person name="Petrosino J."/>
            <person name="Highlander S."/>
            <person name="Gibbs R."/>
        </authorList>
    </citation>
    <scope>NUCLEOTIDE SEQUENCE [LARGE SCALE GENOMIC DNA]</scope>
    <source>
        <strain evidence="1">DSM 15272</strain>
    </source>
</reference>
<dbReference type="EMBL" id="ACLF03000003">
    <property type="protein sequence ID" value="EFQ84269.1"/>
    <property type="molecule type" value="Genomic_DNA"/>
</dbReference>
<dbReference type="HOGENOM" id="CLU_171097_0_0_11"/>
<keyword evidence="2" id="KW-1185">Reference proteome</keyword>
<organism evidence="1 2">
    <name type="scientific">Aeromicrobium marinum DSM 15272</name>
    <dbReference type="NCBI Taxonomy" id="585531"/>
    <lineage>
        <taxon>Bacteria</taxon>
        <taxon>Bacillati</taxon>
        <taxon>Actinomycetota</taxon>
        <taxon>Actinomycetes</taxon>
        <taxon>Propionibacteriales</taxon>
        <taxon>Nocardioidaceae</taxon>
        <taxon>Aeromicrobium</taxon>
    </lineage>
</organism>
<protein>
    <submittedName>
        <fullName evidence="1">Uncharacterized protein</fullName>
    </submittedName>
</protein>
<evidence type="ECO:0000313" key="2">
    <source>
        <dbReference type="Proteomes" id="UP000003111"/>
    </source>
</evidence>
<dbReference type="STRING" id="585531.HMPREF0063_10985"/>
<dbReference type="AlphaFoldDB" id="E2SAJ5"/>
<dbReference type="RefSeq" id="WP_007078007.1">
    <property type="nucleotide sequence ID" value="NZ_CM001024.1"/>
</dbReference>
<sequence length="78" mass="8740">MARLRSMQHVSADRISLHQETDCGWRSFQADGERILQLDTYGSDGRAISGKVSQSVQLDQAHAQQLVDIIRQTFPGVK</sequence>
<gene>
    <name evidence="1" type="ORF">HMPREF0063_10985</name>
</gene>
<comment type="caution">
    <text evidence="1">The sequence shown here is derived from an EMBL/GenBank/DDBJ whole genome shotgun (WGS) entry which is preliminary data.</text>
</comment>
<proteinExistence type="predicted"/>
<evidence type="ECO:0000313" key="1">
    <source>
        <dbReference type="EMBL" id="EFQ84269.1"/>
    </source>
</evidence>
<name>E2SAJ5_9ACTN</name>
<accession>E2SAJ5</accession>